<reference evidence="10" key="1">
    <citation type="submission" date="2016-01" db="EMBL/GenBank/DDBJ databases">
        <authorList>
            <person name="Husnik F."/>
        </authorList>
    </citation>
    <scope>NUCLEOTIDE SEQUENCE [LARGE SCALE GENOMIC DNA]</scope>
</reference>
<evidence type="ECO:0000256" key="3">
    <source>
        <dbReference type="ARBA" id="ARBA00022679"/>
    </source>
</evidence>
<dbReference type="InterPro" id="IPR050238">
    <property type="entry name" value="DNA_Rep/Repair_Clamp_Loader"/>
</dbReference>
<protein>
    <recommendedName>
        <fullName evidence="2">DNA polymerase III subunit delta'</fullName>
        <ecNumber evidence="1">2.7.7.7</ecNumber>
    </recommendedName>
</protein>
<evidence type="ECO:0000256" key="6">
    <source>
        <dbReference type="ARBA" id="ARBA00022932"/>
    </source>
</evidence>
<keyword evidence="3 9" id="KW-0808">Transferase</keyword>
<dbReference type="GO" id="GO:0003677">
    <property type="term" value="F:DNA binding"/>
    <property type="evidence" value="ECO:0007669"/>
    <property type="project" value="InterPro"/>
</dbReference>
<dbReference type="GO" id="GO:0003887">
    <property type="term" value="F:DNA-directed DNA polymerase activity"/>
    <property type="evidence" value="ECO:0007669"/>
    <property type="project" value="UniProtKB-KW"/>
</dbReference>
<dbReference type="PANTHER" id="PTHR11669:SF8">
    <property type="entry name" value="DNA POLYMERASE III SUBUNIT DELTA"/>
    <property type="match status" value="1"/>
</dbReference>
<evidence type="ECO:0000313" key="9">
    <source>
        <dbReference type="EMBL" id="CUX95685.1"/>
    </source>
</evidence>
<feature type="domain" description="DNA polymerase III delta subunit C-terminal" evidence="8">
    <location>
        <begin position="208"/>
        <end position="323"/>
    </location>
</feature>
<dbReference type="GO" id="GO:0009360">
    <property type="term" value="C:DNA polymerase III complex"/>
    <property type="evidence" value="ECO:0007669"/>
    <property type="project" value="InterPro"/>
</dbReference>
<dbReference type="EMBL" id="LN999831">
    <property type="protein sequence ID" value="CUX95685.1"/>
    <property type="molecule type" value="Genomic_DNA"/>
</dbReference>
<keyword evidence="5" id="KW-0235">DNA replication</keyword>
<keyword evidence="4 9" id="KW-0548">Nucleotidyltransferase</keyword>
<dbReference type="EC" id="2.7.7.7" evidence="1"/>
<evidence type="ECO:0000256" key="5">
    <source>
        <dbReference type="ARBA" id="ARBA00022705"/>
    </source>
</evidence>
<gene>
    <name evidence="9" type="primary">holB</name>
    <name evidence="9" type="ORF">PMARG_ME00072</name>
</gene>
<dbReference type="OrthoDB" id="9811073at2"/>
<organism evidence="9 10">
    <name type="scientific">Candidatus Mikella endobia</name>
    <dbReference type="NCBI Taxonomy" id="1778264"/>
    <lineage>
        <taxon>Bacteria</taxon>
        <taxon>Pseudomonadati</taxon>
        <taxon>Pseudomonadota</taxon>
        <taxon>Gammaproteobacteria</taxon>
        <taxon>Enterobacterales</taxon>
        <taxon>Enterobacteriaceae</taxon>
        <taxon>Candidatus Mikella</taxon>
    </lineage>
</organism>
<keyword evidence="10" id="KW-1185">Reference proteome</keyword>
<dbReference type="RefSeq" id="WP_067569046.1">
    <property type="nucleotide sequence ID" value="NZ_LN999831.1"/>
</dbReference>
<accession>A0A143WPJ2</accession>
<evidence type="ECO:0000256" key="1">
    <source>
        <dbReference type="ARBA" id="ARBA00012417"/>
    </source>
</evidence>
<dbReference type="Gene3D" id="3.40.50.300">
    <property type="entry name" value="P-loop containing nucleotide triphosphate hydrolases"/>
    <property type="match status" value="1"/>
</dbReference>
<dbReference type="GO" id="GO:0006261">
    <property type="term" value="P:DNA-templated DNA replication"/>
    <property type="evidence" value="ECO:0007669"/>
    <property type="project" value="TreeGrafter"/>
</dbReference>
<evidence type="ECO:0000256" key="4">
    <source>
        <dbReference type="ARBA" id="ARBA00022695"/>
    </source>
</evidence>
<evidence type="ECO:0000259" key="8">
    <source>
        <dbReference type="Pfam" id="PF09115"/>
    </source>
</evidence>
<dbReference type="Proteomes" id="UP000095697">
    <property type="component" value="Chromosome I"/>
</dbReference>
<dbReference type="PANTHER" id="PTHR11669">
    <property type="entry name" value="REPLICATION FACTOR C / DNA POLYMERASE III GAMMA-TAU SUBUNIT"/>
    <property type="match status" value="1"/>
</dbReference>
<dbReference type="STRING" id="1778264.PMARG_ME00072"/>
<dbReference type="Pfam" id="PF13177">
    <property type="entry name" value="DNA_pol3_delta2"/>
    <property type="match status" value="1"/>
</dbReference>
<dbReference type="SUPFAM" id="SSF52540">
    <property type="entry name" value="P-loop containing nucleoside triphosphate hydrolases"/>
    <property type="match status" value="1"/>
</dbReference>
<keyword evidence="6" id="KW-0239">DNA-directed DNA polymerase</keyword>
<dbReference type="PATRIC" id="fig|1778264.3.peg.65"/>
<evidence type="ECO:0000256" key="2">
    <source>
        <dbReference type="ARBA" id="ARBA00014363"/>
    </source>
</evidence>
<dbReference type="InterPro" id="IPR027417">
    <property type="entry name" value="P-loop_NTPase"/>
</dbReference>
<evidence type="ECO:0000313" key="10">
    <source>
        <dbReference type="Proteomes" id="UP000095697"/>
    </source>
</evidence>
<dbReference type="Gene3D" id="1.20.272.10">
    <property type="match status" value="1"/>
</dbReference>
<dbReference type="SUPFAM" id="SSF48019">
    <property type="entry name" value="post-AAA+ oligomerization domain-like"/>
    <property type="match status" value="1"/>
</dbReference>
<dbReference type="InterPro" id="IPR015199">
    <property type="entry name" value="DNA_pol_III_delta_C"/>
</dbReference>
<comment type="catalytic activity">
    <reaction evidence="7">
        <text>DNA(n) + a 2'-deoxyribonucleoside 5'-triphosphate = DNA(n+1) + diphosphate</text>
        <dbReference type="Rhea" id="RHEA:22508"/>
        <dbReference type="Rhea" id="RHEA-COMP:17339"/>
        <dbReference type="Rhea" id="RHEA-COMP:17340"/>
        <dbReference type="ChEBI" id="CHEBI:33019"/>
        <dbReference type="ChEBI" id="CHEBI:61560"/>
        <dbReference type="ChEBI" id="CHEBI:173112"/>
        <dbReference type="EC" id="2.7.7.7"/>
    </reaction>
</comment>
<dbReference type="InterPro" id="IPR008921">
    <property type="entry name" value="DNA_pol3_clamp-load_cplx_C"/>
</dbReference>
<sequence length="333" mass="38971">MKWYPWLNLPYRQIINCYQKNRRHHALLLHSQQGNGELSLCYAIIRWIMCQHPNDIKSCGICPSCKLMKSGNHPDFYQIEIEKDSKIIGINSINTIIDRVYEYAHQGGFKIVWIPNSDFLTISAATTLLKTIEEPPEDTYFLLGCQQILRLLPTLKSRCLFWSLRAPEEMIGLYWLKQAGYDDLISVHTALRLCHGAILAAEALLQPKRWQERLTLCTALQKAYTKNEFLLLLPSLNKEDNEPLYWLLSFLSDALKWPYNGGEKEFLVNYDNTFLVKSLTERYSILVLHSQWQQGLYCIRQLQEISGINREILLTNYLLNWEHGIIDNYNYSF</sequence>
<dbReference type="AlphaFoldDB" id="A0A143WPJ2"/>
<dbReference type="Pfam" id="PF09115">
    <property type="entry name" value="DNApol3-delta_C"/>
    <property type="match status" value="1"/>
</dbReference>
<evidence type="ECO:0000256" key="7">
    <source>
        <dbReference type="ARBA" id="ARBA00049244"/>
    </source>
</evidence>
<proteinExistence type="predicted"/>
<dbReference type="KEGG" id="cmik:PMARG_ME00072"/>
<name>A0A143WPJ2_9ENTR</name>